<feature type="binding site" evidence="6">
    <location>
        <position position="666"/>
    </location>
    <ligand>
        <name>a divalent metal cation</name>
        <dbReference type="ChEBI" id="CHEBI:60240"/>
        <label>1</label>
    </ligand>
</feature>
<feature type="domain" description="Ig-like" evidence="8">
    <location>
        <begin position="25"/>
        <end position="112"/>
    </location>
</feature>
<dbReference type="PROSITE" id="PS00678">
    <property type="entry name" value="WD_REPEATS_1"/>
    <property type="match status" value="1"/>
</dbReference>
<dbReference type="HAMAP" id="MF_03037">
    <property type="entry name" value="ciao1"/>
    <property type="match status" value="1"/>
</dbReference>
<dbReference type="InterPro" id="IPR007110">
    <property type="entry name" value="Ig-like_dom"/>
</dbReference>
<name>A0A6G0TSX2_APHGL</name>
<dbReference type="PROSITE" id="PS50082">
    <property type="entry name" value="WD_REPEATS_2"/>
    <property type="match status" value="5"/>
</dbReference>
<evidence type="ECO:0000313" key="9">
    <source>
        <dbReference type="EMBL" id="KAE9538145.1"/>
    </source>
</evidence>
<dbReference type="NCBIfam" id="TIGR00486">
    <property type="entry name" value="YbgI_SA1388"/>
    <property type="match status" value="1"/>
</dbReference>
<keyword evidence="10" id="KW-1185">Reference proteome</keyword>
<feature type="repeat" description="WD" evidence="7">
    <location>
        <begin position="146"/>
        <end position="177"/>
    </location>
</feature>
<dbReference type="Gene3D" id="2.130.10.10">
    <property type="entry name" value="YVTN repeat-like/Quinoprotein amine dehydrogenase"/>
    <property type="match status" value="1"/>
</dbReference>
<dbReference type="InterPro" id="IPR028608">
    <property type="entry name" value="CIAO1/Cia1"/>
</dbReference>
<dbReference type="SMART" id="SM00320">
    <property type="entry name" value="WD40"/>
    <property type="match status" value="7"/>
</dbReference>
<dbReference type="InterPro" id="IPR020472">
    <property type="entry name" value="WD40_PAC1"/>
</dbReference>
<dbReference type="InterPro" id="IPR001680">
    <property type="entry name" value="WD40_rpt"/>
</dbReference>
<dbReference type="PANTHER" id="PTHR19920">
    <property type="entry name" value="WD40 PROTEIN CIAO1"/>
    <property type="match status" value="1"/>
</dbReference>
<feature type="repeat" description="WD" evidence="7">
    <location>
        <begin position="192"/>
        <end position="224"/>
    </location>
</feature>
<dbReference type="OrthoDB" id="284782at2759"/>
<evidence type="ECO:0000259" key="8">
    <source>
        <dbReference type="PROSITE" id="PS50835"/>
    </source>
</evidence>
<evidence type="ECO:0000256" key="6">
    <source>
        <dbReference type="PIRSR" id="PIRSR602678-1"/>
    </source>
</evidence>
<comment type="similarity">
    <text evidence="5">Belongs to the WD repeat CIA1 family.</text>
</comment>
<keyword evidence="6" id="KW-0479">Metal-binding</keyword>
<feature type="binding site" evidence="6">
    <location>
        <position position="662"/>
    </location>
    <ligand>
        <name>a divalent metal cation</name>
        <dbReference type="ChEBI" id="CHEBI:60240"/>
        <label>1</label>
    </ligand>
</feature>
<dbReference type="InterPro" id="IPR002678">
    <property type="entry name" value="DUF34/NIF3"/>
</dbReference>
<evidence type="ECO:0000313" key="10">
    <source>
        <dbReference type="Proteomes" id="UP000475862"/>
    </source>
</evidence>
<dbReference type="Pfam" id="PF01784">
    <property type="entry name" value="DUF34_NIF3"/>
    <property type="match status" value="1"/>
</dbReference>
<evidence type="ECO:0000256" key="7">
    <source>
        <dbReference type="PROSITE-ProRule" id="PRU00221"/>
    </source>
</evidence>
<comment type="caution">
    <text evidence="9">The sequence shown here is derived from an EMBL/GenBank/DDBJ whole genome shotgun (WGS) entry which is preliminary data.</text>
</comment>
<dbReference type="CDD" id="cd00200">
    <property type="entry name" value="WD40"/>
    <property type="match status" value="1"/>
</dbReference>
<dbReference type="PROSITE" id="PS50294">
    <property type="entry name" value="WD_REPEATS_REGION"/>
    <property type="match status" value="5"/>
</dbReference>
<feature type="repeat" description="WD" evidence="7">
    <location>
        <begin position="101"/>
        <end position="134"/>
    </location>
</feature>
<evidence type="ECO:0000256" key="2">
    <source>
        <dbReference type="ARBA" id="ARBA00022574"/>
    </source>
</evidence>
<dbReference type="Pfam" id="PF00400">
    <property type="entry name" value="WD40"/>
    <property type="match status" value="6"/>
</dbReference>
<dbReference type="Gene3D" id="3.40.1390.30">
    <property type="entry name" value="NIF3 (NGG1p interacting factor 3)-like"/>
    <property type="match status" value="2"/>
</dbReference>
<gene>
    <name evidence="5" type="primary">Ciao1</name>
    <name evidence="9" type="ORF">AGLY_006117</name>
</gene>
<dbReference type="SUPFAM" id="SSF102705">
    <property type="entry name" value="NIF3 (NGG1p interacting factor 3)-like"/>
    <property type="match status" value="1"/>
</dbReference>
<dbReference type="SUPFAM" id="SSF50978">
    <property type="entry name" value="WD40 repeat-like"/>
    <property type="match status" value="1"/>
</dbReference>
<protein>
    <recommendedName>
        <fullName evidence="5">Probable cytosolic iron-sulfur protein assembly protein Ciao1</fullName>
    </recommendedName>
</protein>
<dbReference type="InterPro" id="IPR019775">
    <property type="entry name" value="WD40_repeat_CS"/>
</dbReference>
<dbReference type="Proteomes" id="UP000475862">
    <property type="component" value="Unassembled WGS sequence"/>
</dbReference>
<dbReference type="InterPro" id="IPR036322">
    <property type="entry name" value="WD40_repeat_dom_sf"/>
</dbReference>
<dbReference type="InterPro" id="IPR036069">
    <property type="entry name" value="DUF34/NIF3_sf"/>
</dbReference>
<dbReference type="AlphaFoldDB" id="A0A6G0TSX2"/>
<dbReference type="InterPro" id="IPR015943">
    <property type="entry name" value="WD40/YVTN_repeat-like_dom_sf"/>
</dbReference>
<comment type="similarity">
    <text evidence="1">Belongs to the GTP cyclohydrolase I type 2/NIF3 family.</text>
</comment>
<dbReference type="PROSITE" id="PS50835">
    <property type="entry name" value="IG_LIKE"/>
    <property type="match status" value="1"/>
</dbReference>
<keyword evidence="2 7" id="KW-0853">WD repeat</keyword>
<comment type="function">
    <text evidence="5">Essential component of the cytosolic iron-sulfur (Fe/S) protein assembly machinery. Required for the maturation of extramitochondrial Fe/S proteins.</text>
</comment>
<feature type="repeat" description="WD" evidence="7">
    <location>
        <begin position="57"/>
        <end position="98"/>
    </location>
</feature>
<keyword evidence="3" id="KW-0677">Repeat</keyword>
<feature type="binding site" evidence="6">
    <location>
        <position position="456"/>
    </location>
    <ligand>
        <name>a divalent metal cation</name>
        <dbReference type="ChEBI" id="CHEBI:60240"/>
        <label>1</label>
    </ligand>
</feature>
<dbReference type="PRINTS" id="PR00320">
    <property type="entry name" value="GPROTEINBRPT"/>
</dbReference>
<dbReference type="FunFam" id="3.40.1390.30:FF:000001">
    <property type="entry name" value="GTP cyclohydrolase 1 type 2"/>
    <property type="match status" value="1"/>
</dbReference>
<accession>A0A6G0TSX2</accession>
<dbReference type="EMBL" id="VYZN01000017">
    <property type="protein sequence ID" value="KAE9538145.1"/>
    <property type="molecule type" value="Genomic_DNA"/>
</dbReference>
<sequence length="699" mass="77382">MTGKLKAICTLKGHTGIVWNTSWHPKGLMLASCGEDKTIRLWNYKDGDKSTLKCLLADGHQRTVRAIAWSHCGQSLASASFDATIAIWDYKSGQFECNATLEGHENEVKSVAWSRSGSMLATCSRDKSVWVWEVWEDNEYECAAVLNAHSQDVKKVVWHPHEDILASASYDNSVKLYMEDASDKEWTCVGTLSSHTSTVWSLAFDKTGDRIVTSSDDRTLKIWQKYLPGNPEGISVKDGNFVYKCVCTISGFHTRPIYDITWCHLTDLIATACGDNSIRIFKEEDLSDRNQPSFSCISHVNEAHLQDINSVQWNPVVKGVLASCSDDETASRSESHPCKAVNRYCATGQRNMATLSEVVSTLKKMAPLSLAESWDNVGLLVEPEVQKSVGRVFLTNDLTEDVLEEAVSVNTDLIISYHPPLFTPFKRITSDAWKSRIISRCLGRGIAIYSPHTSWDTVENGLTDWLISCFDGKVSTITPLNINPKFSHVVTLSASVKDNTHPLNGMRIKAIVESSDFQADRDFKVVSSNDSQLQVLCNSNSLLTLNKVAKSSQYNLFFYANKNESLPSSSTGGGRYCQFTNRLTINTAIKKIKHHLGVDNLMIALARGSTLESTIGSAAAVAGSGASLLRGVNADLYLTGEMSHHDVLDAVHNNVTVILANHSNTERNYLKVFANRLLKEMPQLNVHVSKVDRDPLTFV</sequence>
<reference evidence="9 10" key="1">
    <citation type="submission" date="2019-08" db="EMBL/GenBank/DDBJ databases">
        <title>The genome of the soybean aphid Biotype 1, its phylome, world population structure and adaptation to the North American continent.</title>
        <authorList>
            <person name="Giordano R."/>
            <person name="Donthu R.K."/>
            <person name="Hernandez A.G."/>
            <person name="Wright C.L."/>
            <person name="Zimin A.V."/>
        </authorList>
    </citation>
    <scope>NUCLEOTIDE SEQUENCE [LARGE SCALE GENOMIC DNA]</scope>
    <source>
        <tissue evidence="9">Whole aphids</tissue>
    </source>
</reference>
<evidence type="ECO:0000256" key="3">
    <source>
        <dbReference type="ARBA" id="ARBA00022737"/>
    </source>
</evidence>
<proteinExistence type="inferred from homology"/>
<dbReference type="GO" id="GO:0046872">
    <property type="term" value="F:metal ion binding"/>
    <property type="evidence" value="ECO:0007669"/>
    <property type="project" value="UniProtKB-KW"/>
</dbReference>
<evidence type="ECO:0000256" key="5">
    <source>
        <dbReference type="HAMAP-Rule" id="MF_03037"/>
    </source>
</evidence>
<comment type="function">
    <text evidence="4">Key component of the cytosolic iron-sulfur protein assembly (CIA) complex, a multiprotein complex that mediates the incorporation of iron-sulfur cluster into extramitochondrial Fe/S proteins. As a CIA complex component, interacts specifically with CIAO2A or CIAO2B and MMS19 to assist different branches of iron-sulfur protein assembly, depending of its interactors. The complex CIAO1:CIAO2B:MMS19 binds to and facilitates the assembly of most cytosolic-nuclear Fe/S proteins. CIAO1:CIAO2A specifically matures ACO1 and stabilizes IREB2. Seems to specifically modulate the transactivation activity of WT1. As part of the mitotic spindle-associated MMXD complex it may play a role in chromosome segregation.</text>
</comment>
<feature type="repeat" description="WD" evidence="7">
    <location>
        <begin position="11"/>
        <end position="52"/>
    </location>
</feature>
<feature type="binding site" evidence="6">
    <location>
        <position position="418"/>
    </location>
    <ligand>
        <name>a divalent metal cation</name>
        <dbReference type="ChEBI" id="CHEBI:60240"/>
        <label>1</label>
    </ligand>
</feature>
<dbReference type="FunFam" id="2.130.10.10:FF:000136">
    <property type="entry name" value="Probable cytosolic iron-sulfur protein assembly protein CIAO1"/>
    <property type="match status" value="1"/>
</dbReference>
<dbReference type="PANTHER" id="PTHR19920:SF0">
    <property type="entry name" value="CYTOSOLIC IRON-SULFUR PROTEIN ASSEMBLY PROTEIN CIAO1-RELATED"/>
    <property type="match status" value="1"/>
</dbReference>
<dbReference type="GO" id="GO:0097361">
    <property type="term" value="C:cytosolic [4Fe-4S] assembly targeting complex"/>
    <property type="evidence" value="ECO:0007669"/>
    <property type="project" value="InterPro"/>
</dbReference>
<organism evidence="9 10">
    <name type="scientific">Aphis glycines</name>
    <name type="common">Soybean aphid</name>
    <dbReference type="NCBI Taxonomy" id="307491"/>
    <lineage>
        <taxon>Eukaryota</taxon>
        <taxon>Metazoa</taxon>
        <taxon>Ecdysozoa</taxon>
        <taxon>Arthropoda</taxon>
        <taxon>Hexapoda</taxon>
        <taxon>Insecta</taxon>
        <taxon>Pterygota</taxon>
        <taxon>Neoptera</taxon>
        <taxon>Paraneoptera</taxon>
        <taxon>Hemiptera</taxon>
        <taxon>Sternorrhyncha</taxon>
        <taxon>Aphidomorpha</taxon>
        <taxon>Aphidoidea</taxon>
        <taxon>Aphididae</taxon>
        <taxon>Aphidini</taxon>
        <taxon>Aphis</taxon>
        <taxon>Aphis</taxon>
    </lineage>
</organism>
<evidence type="ECO:0000256" key="1">
    <source>
        <dbReference type="ARBA" id="ARBA00006964"/>
    </source>
</evidence>
<evidence type="ECO:0000256" key="4">
    <source>
        <dbReference type="ARBA" id="ARBA00060126"/>
    </source>
</evidence>
<dbReference type="GO" id="GO:0016226">
    <property type="term" value="P:iron-sulfur cluster assembly"/>
    <property type="evidence" value="ECO:0007669"/>
    <property type="project" value="UniProtKB-UniRule"/>
</dbReference>